<dbReference type="InterPro" id="IPR021109">
    <property type="entry name" value="Peptidase_aspartic_dom_sf"/>
</dbReference>
<reference evidence="1" key="2">
    <citation type="submission" date="2022-01" db="EMBL/GenBank/DDBJ databases">
        <authorList>
            <person name="Yamashiro T."/>
            <person name="Shiraishi A."/>
            <person name="Satake H."/>
            <person name="Nakayama K."/>
        </authorList>
    </citation>
    <scope>NUCLEOTIDE SEQUENCE</scope>
</reference>
<organism evidence="1 2">
    <name type="scientific">Tanacetum coccineum</name>
    <dbReference type="NCBI Taxonomy" id="301880"/>
    <lineage>
        <taxon>Eukaryota</taxon>
        <taxon>Viridiplantae</taxon>
        <taxon>Streptophyta</taxon>
        <taxon>Embryophyta</taxon>
        <taxon>Tracheophyta</taxon>
        <taxon>Spermatophyta</taxon>
        <taxon>Magnoliopsida</taxon>
        <taxon>eudicotyledons</taxon>
        <taxon>Gunneridae</taxon>
        <taxon>Pentapetalae</taxon>
        <taxon>asterids</taxon>
        <taxon>campanulids</taxon>
        <taxon>Asterales</taxon>
        <taxon>Asteraceae</taxon>
        <taxon>Asteroideae</taxon>
        <taxon>Anthemideae</taxon>
        <taxon>Anthemidinae</taxon>
        <taxon>Tanacetum</taxon>
    </lineage>
</organism>
<sequence length="373" mass="41970">MQDDPSVNSSGSSSSTSMGAARELSSGRSTIKSAKICPLTDILGLYCMSYSPSSMLRFCNLPAISGFDSTCLIGWSVITTIGCAWKYLFSRLLACTKASTNFSTGAVFSIWKAFGGNTRDLGSFGEETYKTTNLHQYLLRISTQKVETASQITRDAVTTHLKMASQDFQTVEFLDPKKKEEIESWLGDSRIIDSLDGSNEIEYFDTFPTMEELEYHEWLLKYPKTSWVKAKIGTGNLNNVKISCKMGHFLKRQAYIDLESPINVMSKQHYNMIMSKGLESRKKSSNPSKNNNFVGRVKGLKVFIGNFTYECNFMILKDTTSIIDHHLGEVVFGKPFARNTGLVYDQEEGTITFEKNDEKSHSRSLIIWKRITI</sequence>
<dbReference type="Proteomes" id="UP001151760">
    <property type="component" value="Unassembled WGS sequence"/>
</dbReference>
<protein>
    <submittedName>
        <fullName evidence="1">Protein kinase-like domain, concanavalin A-like lectin/glucanase domain protein</fullName>
    </submittedName>
</protein>
<proteinExistence type="predicted"/>
<evidence type="ECO:0000313" key="2">
    <source>
        <dbReference type="Proteomes" id="UP001151760"/>
    </source>
</evidence>
<dbReference type="Gene3D" id="2.40.70.10">
    <property type="entry name" value="Acid Proteases"/>
    <property type="match status" value="1"/>
</dbReference>
<evidence type="ECO:0000313" key="1">
    <source>
        <dbReference type="EMBL" id="GJS75409.1"/>
    </source>
</evidence>
<reference evidence="1" key="1">
    <citation type="journal article" date="2022" name="Int. J. Mol. Sci.">
        <title>Draft Genome of Tanacetum Coccineum: Genomic Comparison of Closely Related Tanacetum-Family Plants.</title>
        <authorList>
            <person name="Yamashiro T."/>
            <person name="Shiraishi A."/>
            <person name="Nakayama K."/>
            <person name="Satake H."/>
        </authorList>
    </citation>
    <scope>NUCLEOTIDE SEQUENCE</scope>
</reference>
<name>A0ABQ4YCE9_9ASTR</name>
<accession>A0ABQ4YCE9</accession>
<gene>
    <name evidence="1" type="ORF">Tco_0725290</name>
</gene>
<keyword evidence="2" id="KW-1185">Reference proteome</keyword>
<dbReference type="EMBL" id="BQNB010010301">
    <property type="protein sequence ID" value="GJS75409.1"/>
    <property type="molecule type" value="Genomic_DNA"/>
</dbReference>
<comment type="caution">
    <text evidence="1">The sequence shown here is derived from an EMBL/GenBank/DDBJ whole genome shotgun (WGS) entry which is preliminary data.</text>
</comment>